<dbReference type="InterPro" id="IPR012337">
    <property type="entry name" value="RNaseH-like_sf"/>
</dbReference>
<organism evidence="1 2">
    <name type="scientific">Caenorhabditis japonica</name>
    <dbReference type="NCBI Taxonomy" id="281687"/>
    <lineage>
        <taxon>Eukaryota</taxon>
        <taxon>Metazoa</taxon>
        <taxon>Ecdysozoa</taxon>
        <taxon>Nematoda</taxon>
        <taxon>Chromadorea</taxon>
        <taxon>Rhabditida</taxon>
        <taxon>Rhabditina</taxon>
        <taxon>Rhabditomorpha</taxon>
        <taxon>Rhabditoidea</taxon>
        <taxon>Rhabditidae</taxon>
        <taxon>Peloderinae</taxon>
        <taxon>Caenorhabditis</taxon>
    </lineage>
</organism>
<keyword evidence="2" id="KW-1185">Reference proteome</keyword>
<evidence type="ECO:0000313" key="2">
    <source>
        <dbReference type="Proteomes" id="UP000005237"/>
    </source>
</evidence>
<sequence length="225" mass="25045">MQGYQMALDMAKLSATAPPPPLYPHLAVQSIPQKPPSKFQKPPKTEYELVKCAISGVCEREGQKNSQASFAAFYGENDPRNVSGRVEDVQTSLRGEVSALKKALEREISAVKPVHLHVITRSAALKNYVVSFKSSGWKSKKQDSDLVAECRELVENFDKLTVELIVPKIVNDELESAKKLAKDVLPYKINIKKSNDFPSNTSDIDGGIYEQLDRLTLCEDVSYDE</sequence>
<dbReference type="SUPFAM" id="SSF53098">
    <property type="entry name" value="Ribonuclease H-like"/>
    <property type="match status" value="1"/>
</dbReference>
<name>A0A8R1IW59_CAEJA</name>
<dbReference type="AlphaFoldDB" id="A0A8R1IW59"/>
<dbReference type="InterPro" id="IPR036397">
    <property type="entry name" value="RNaseH_sf"/>
</dbReference>
<dbReference type="Gene3D" id="3.30.420.10">
    <property type="entry name" value="Ribonuclease H-like superfamily/Ribonuclease H"/>
    <property type="match status" value="1"/>
</dbReference>
<protein>
    <submittedName>
        <fullName evidence="1">Uncharacterized protein</fullName>
    </submittedName>
</protein>
<accession>A0A8R1IW59</accession>
<dbReference type="Proteomes" id="UP000005237">
    <property type="component" value="Unassembled WGS sequence"/>
</dbReference>
<dbReference type="EnsemblMetazoa" id="CJA43010.1">
    <property type="protein sequence ID" value="CJA43010.1"/>
    <property type="gene ID" value="WBGene00218858"/>
</dbReference>
<dbReference type="GO" id="GO:0003676">
    <property type="term" value="F:nucleic acid binding"/>
    <property type="evidence" value="ECO:0007669"/>
    <property type="project" value="InterPro"/>
</dbReference>
<evidence type="ECO:0000313" key="1">
    <source>
        <dbReference type="EnsemblMetazoa" id="CJA43010.1"/>
    </source>
</evidence>
<reference evidence="2" key="1">
    <citation type="submission" date="2010-08" db="EMBL/GenBank/DDBJ databases">
        <authorList>
            <consortium name="Caenorhabditis japonica Sequencing Consortium"/>
            <person name="Wilson R.K."/>
        </authorList>
    </citation>
    <scope>NUCLEOTIDE SEQUENCE [LARGE SCALE GENOMIC DNA]</scope>
    <source>
        <strain evidence="2">DF5081</strain>
    </source>
</reference>
<reference evidence="1" key="2">
    <citation type="submission" date="2022-06" db="UniProtKB">
        <authorList>
            <consortium name="EnsemblMetazoa"/>
        </authorList>
    </citation>
    <scope>IDENTIFICATION</scope>
    <source>
        <strain evidence="1">DF5081</strain>
    </source>
</reference>
<proteinExistence type="predicted"/>